<reference evidence="7" key="1">
    <citation type="journal article" date="2020" name="Stud. Mycol.">
        <title>101 Dothideomycetes genomes: a test case for predicting lifestyles and emergence of pathogens.</title>
        <authorList>
            <person name="Haridas S."/>
            <person name="Albert R."/>
            <person name="Binder M."/>
            <person name="Bloem J."/>
            <person name="Labutti K."/>
            <person name="Salamov A."/>
            <person name="Andreopoulos B."/>
            <person name="Baker S."/>
            <person name="Barry K."/>
            <person name="Bills G."/>
            <person name="Bluhm B."/>
            <person name="Cannon C."/>
            <person name="Castanera R."/>
            <person name="Culley D."/>
            <person name="Daum C."/>
            <person name="Ezra D."/>
            <person name="Gonzalez J."/>
            <person name="Henrissat B."/>
            <person name="Kuo A."/>
            <person name="Liang C."/>
            <person name="Lipzen A."/>
            <person name="Lutzoni F."/>
            <person name="Magnuson J."/>
            <person name="Mondo S."/>
            <person name="Nolan M."/>
            <person name="Ohm R."/>
            <person name="Pangilinan J."/>
            <person name="Park H.-J."/>
            <person name="Ramirez L."/>
            <person name="Alfaro M."/>
            <person name="Sun H."/>
            <person name="Tritt A."/>
            <person name="Yoshinaga Y."/>
            <person name="Zwiers L.-H."/>
            <person name="Turgeon B."/>
            <person name="Goodwin S."/>
            <person name="Spatafora J."/>
            <person name="Crous P."/>
            <person name="Grigoriev I."/>
        </authorList>
    </citation>
    <scope>NUCLEOTIDE SEQUENCE</scope>
    <source>
        <strain evidence="7">CBS 113979</strain>
    </source>
</reference>
<feature type="transmembrane region" description="Helical" evidence="5">
    <location>
        <begin position="152"/>
        <end position="175"/>
    </location>
</feature>
<feature type="transmembrane region" description="Helical" evidence="5">
    <location>
        <begin position="343"/>
        <end position="366"/>
    </location>
</feature>
<dbReference type="SUPFAM" id="SSF103473">
    <property type="entry name" value="MFS general substrate transporter"/>
    <property type="match status" value="1"/>
</dbReference>
<feature type="transmembrane region" description="Helical" evidence="5">
    <location>
        <begin position="187"/>
        <end position="208"/>
    </location>
</feature>
<gene>
    <name evidence="7" type="ORF">K402DRAFT_445680</name>
</gene>
<dbReference type="CDD" id="cd17323">
    <property type="entry name" value="MFS_Tpo1_MDR_like"/>
    <property type="match status" value="1"/>
</dbReference>
<evidence type="ECO:0000256" key="3">
    <source>
        <dbReference type="ARBA" id="ARBA00022989"/>
    </source>
</evidence>
<evidence type="ECO:0000256" key="4">
    <source>
        <dbReference type="ARBA" id="ARBA00023136"/>
    </source>
</evidence>
<dbReference type="Gene3D" id="1.20.1250.20">
    <property type="entry name" value="MFS general substrate transporter like domains"/>
    <property type="match status" value="1"/>
</dbReference>
<evidence type="ECO:0000313" key="7">
    <source>
        <dbReference type="EMBL" id="KAF1988013.1"/>
    </source>
</evidence>
<dbReference type="EMBL" id="ML977150">
    <property type="protein sequence ID" value="KAF1988013.1"/>
    <property type="molecule type" value="Genomic_DNA"/>
</dbReference>
<feature type="transmembrane region" description="Helical" evidence="5">
    <location>
        <begin position="248"/>
        <end position="271"/>
    </location>
</feature>
<keyword evidence="3 5" id="KW-1133">Transmembrane helix</keyword>
<feature type="transmembrane region" description="Helical" evidence="5">
    <location>
        <begin position="277"/>
        <end position="295"/>
    </location>
</feature>
<evidence type="ECO:0000256" key="2">
    <source>
        <dbReference type="ARBA" id="ARBA00022692"/>
    </source>
</evidence>
<protein>
    <submittedName>
        <fullName evidence="7">MFS general substrate transporter</fullName>
    </submittedName>
</protein>
<dbReference type="OrthoDB" id="3357846at2759"/>
<feature type="transmembrane region" description="Helical" evidence="5">
    <location>
        <begin position="119"/>
        <end position="140"/>
    </location>
</feature>
<dbReference type="GO" id="GO:0015244">
    <property type="term" value="F:fluconazole transmembrane transporter activity"/>
    <property type="evidence" value="ECO:0007669"/>
    <property type="project" value="TreeGrafter"/>
</dbReference>
<keyword evidence="4 5" id="KW-0472">Membrane</keyword>
<dbReference type="Proteomes" id="UP000800041">
    <property type="component" value="Unassembled WGS sequence"/>
</dbReference>
<keyword evidence="8" id="KW-1185">Reference proteome</keyword>
<dbReference type="PROSITE" id="PS50850">
    <property type="entry name" value="MFS"/>
    <property type="match status" value="1"/>
</dbReference>
<feature type="transmembrane region" description="Helical" evidence="5">
    <location>
        <begin position="386"/>
        <end position="406"/>
    </location>
</feature>
<proteinExistence type="predicted"/>
<dbReference type="AlphaFoldDB" id="A0A6G1H457"/>
<dbReference type="InterPro" id="IPR020846">
    <property type="entry name" value="MFS_dom"/>
</dbReference>
<keyword evidence="2 5" id="KW-0812">Transmembrane</keyword>
<dbReference type="PANTHER" id="PTHR23502:SF23">
    <property type="entry name" value="FLUCONAZOLE RESISTANCE PROTEIN 1"/>
    <property type="match status" value="1"/>
</dbReference>
<dbReference type="FunFam" id="1.20.1250.20:FF:000011">
    <property type="entry name" value="MFS multidrug transporter, putative"/>
    <property type="match status" value="1"/>
</dbReference>
<feature type="transmembrane region" description="Helical" evidence="5">
    <location>
        <begin position="520"/>
        <end position="541"/>
    </location>
</feature>
<evidence type="ECO:0000259" key="6">
    <source>
        <dbReference type="PROSITE" id="PS50850"/>
    </source>
</evidence>
<dbReference type="InterPro" id="IPR011701">
    <property type="entry name" value="MFS"/>
</dbReference>
<accession>A0A6G1H457</accession>
<name>A0A6G1H457_9PEZI</name>
<feature type="transmembrane region" description="Helical" evidence="5">
    <location>
        <begin position="214"/>
        <end position="236"/>
    </location>
</feature>
<evidence type="ECO:0000256" key="5">
    <source>
        <dbReference type="SAM" id="Phobius"/>
    </source>
</evidence>
<evidence type="ECO:0000256" key="1">
    <source>
        <dbReference type="ARBA" id="ARBA00004141"/>
    </source>
</evidence>
<feature type="domain" description="Major facilitator superfamily (MFS) profile" evidence="6">
    <location>
        <begin position="121"/>
        <end position="544"/>
    </location>
</feature>
<feature type="transmembrane region" description="Helical" evidence="5">
    <location>
        <begin position="452"/>
        <end position="476"/>
    </location>
</feature>
<dbReference type="PANTHER" id="PTHR23502">
    <property type="entry name" value="MAJOR FACILITATOR SUPERFAMILY"/>
    <property type="match status" value="1"/>
</dbReference>
<comment type="subcellular location">
    <subcellularLocation>
        <location evidence="1">Membrane</location>
        <topology evidence="1">Multi-pass membrane protein</topology>
    </subcellularLocation>
</comment>
<organism evidence="7 8">
    <name type="scientific">Aulographum hederae CBS 113979</name>
    <dbReference type="NCBI Taxonomy" id="1176131"/>
    <lineage>
        <taxon>Eukaryota</taxon>
        <taxon>Fungi</taxon>
        <taxon>Dikarya</taxon>
        <taxon>Ascomycota</taxon>
        <taxon>Pezizomycotina</taxon>
        <taxon>Dothideomycetes</taxon>
        <taxon>Pleosporomycetidae</taxon>
        <taxon>Aulographales</taxon>
        <taxon>Aulographaceae</taxon>
    </lineage>
</organism>
<dbReference type="InterPro" id="IPR036259">
    <property type="entry name" value="MFS_trans_sf"/>
</dbReference>
<dbReference type="Pfam" id="PF07690">
    <property type="entry name" value="MFS_1"/>
    <property type="match status" value="1"/>
</dbReference>
<evidence type="ECO:0000313" key="8">
    <source>
        <dbReference type="Proteomes" id="UP000800041"/>
    </source>
</evidence>
<dbReference type="GO" id="GO:1990961">
    <property type="term" value="P:xenobiotic detoxification by transmembrane export across the plasma membrane"/>
    <property type="evidence" value="ECO:0007669"/>
    <property type="project" value="TreeGrafter"/>
</dbReference>
<sequence>MESIRDSAFGKLVRLASGRKWLKYPEEAHSEGWQAYVRKKEETTTSRHENLAGTDACGLYTVISQVSRARSSRTSLAEPKIDLEKLDRAPSRTECDWIVTWTGKEDSENPQNWSTTKKLIVSGQVWLLTFTIYLGSSIYTPGIPGVAEDFQVSIVTATLGLTLFVAGYGLGPMVWSPLSEILFIGRSPIYVSTLGLFAVLQFTVIYATNLGMLLVFRFITGFIGSPALAMGAGSMADIWNPQARDHMIGMWGCFAVSAPVLGPAIGGFAFMAEGWAWTIWPLLWLSAFTFFLLFFSLPETYTPNILCRKARRIRRITGDDKFKSESENDMAESKIKDVIFEALIRPFQLCFGEVVVLVMNIFHSSFEGFPIVFGEIHGFNAGEVGLSFLGLLVSANGLVLPGYFIWKWKVQTKHFDKDFNIVPEMQIPPAFLGALCLPVSLFWFGWTSTASIHWVVPILASMLFSVSNVLVFNSIFTYQTQSYPLFAASVLAGNDFMRSSFGAGFALFASAMFHNLGVDWACTVLGCLTLLFVPFPFVLYYRGKKLRMSSKYARHDI</sequence>
<dbReference type="GO" id="GO:0005886">
    <property type="term" value="C:plasma membrane"/>
    <property type="evidence" value="ECO:0007669"/>
    <property type="project" value="TreeGrafter"/>
</dbReference>
<feature type="transmembrane region" description="Helical" evidence="5">
    <location>
        <begin position="496"/>
        <end position="514"/>
    </location>
</feature>
<feature type="transmembrane region" description="Helical" evidence="5">
    <location>
        <begin position="427"/>
        <end position="446"/>
    </location>
</feature>